<evidence type="ECO:0000313" key="2">
    <source>
        <dbReference type="EMBL" id="MFC6044863.1"/>
    </source>
</evidence>
<organism evidence="2 3">
    <name type="scientific">Nocardioides hankookensis</name>
    <dbReference type="NCBI Taxonomy" id="443157"/>
    <lineage>
        <taxon>Bacteria</taxon>
        <taxon>Bacillati</taxon>
        <taxon>Actinomycetota</taxon>
        <taxon>Actinomycetes</taxon>
        <taxon>Propionibacteriales</taxon>
        <taxon>Nocardioidaceae</taxon>
        <taxon>Nocardioides</taxon>
    </lineage>
</organism>
<keyword evidence="1" id="KW-0812">Transmembrane</keyword>
<name>A0ABW1LMC2_9ACTN</name>
<evidence type="ECO:0000313" key="3">
    <source>
        <dbReference type="Proteomes" id="UP001596135"/>
    </source>
</evidence>
<keyword evidence="1" id="KW-1133">Transmembrane helix</keyword>
<sequence length="110" mass="10815">MNRTTATALIAPSTVGAAAAFAGNTGLALLGLLVAGVFSLALALVENGDARGVRDVLFGRIVPPPPRPDNTAAVAVSAPVQPSTSLLNAPGAASVSLVATTDDDEQPRAG</sequence>
<dbReference type="RefSeq" id="WP_379157025.1">
    <property type="nucleotide sequence ID" value="NZ_JBHSRJ010000006.1"/>
</dbReference>
<dbReference type="EMBL" id="JBHSRJ010000006">
    <property type="protein sequence ID" value="MFC6044863.1"/>
    <property type="molecule type" value="Genomic_DNA"/>
</dbReference>
<keyword evidence="3" id="KW-1185">Reference proteome</keyword>
<reference evidence="3" key="1">
    <citation type="journal article" date="2019" name="Int. J. Syst. Evol. Microbiol.">
        <title>The Global Catalogue of Microorganisms (GCM) 10K type strain sequencing project: providing services to taxonomists for standard genome sequencing and annotation.</title>
        <authorList>
            <consortium name="The Broad Institute Genomics Platform"/>
            <consortium name="The Broad Institute Genome Sequencing Center for Infectious Disease"/>
            <person name="Wu L."/>
            <person name="Ma J."/>
        </authorList>
    </citation>
    <scope>NUCLEOTIDE SEQUENCE [LARGE SCALE GENOMIC DNA]</scope>
    <source>
        <strain evidence="3">CCUG 54522</strain>
    </source>
</reference>
<comment type="caution">
    <text evidence="2">The sequence shown here is derived from an EMBL/GenBank/DDBJ whole genome shotgun (WGS) entry which is preliminary data.</text>
</comment>
<evidence type="ECO:0000256" key="1">
    <source>
        <dbReference type="SAM" id="Phobius"/>
    </source>
</evidence>
<dbReference type="Proteomes" id="UP001596135">
    <property type="component" value="Unassembled WGS sequence"/>
</dbReference>
<proteinExistence type="predicted"/>
<gene>
    <name evidence="2" type="ORF">ACFPYL_17365</name>
</gene>
<protein>
    <submittedName>
        <fullName evidence="2">Uncharacterized protein</fullName>
    </submittedName>
</protein>
<feature type="transmembrane region" description="Helical" evidence="1">
    <location>
        <begin position="27"/>
        <end position="45"/>
    </location>
</feature>
<accession>A0ABW1LMC2</accession>
<keyword evidence="1" id="KW-0472">Membrane</keyword>